<dbReference type="Proteomes" id="UP001604277">
    <property type="component" value="Unassembled WGS sequence"/>
</dbReference>
<organism evidence="1 2">
    <name type="scientific">Forsythia ovata</name>
    <dbReference type="NCBI Taxonomy" id="205694"/>
    <lineage>
        <taxon>Eukaryota</taxon>
        <taxon>Viridiplantae</taxon>
        <taxon>Streptophyta</taxon>
        <taxon>Embryophyta</taxon>
        <taxon>Tracheophyta</taxon>
        <taxon>Spermatophyta</taxon>
        <taxon>Magnoliopsida</taxon>
        <taxon>eudicotyledons</taxon>
        <taxon>Gunneridae</taxon>
        <taxon>Pentapetalae</taxon>
        <taxon>asterids</taxon>
        <taxon>lamiids</taxon>
        <taxon>Lamiales</taxon>
        <taxon>Oleaceae</taxon>
        <taxon>Forsythieae</taxon>
        <taxon>Forsythia</taxon>
    </lineage>
</organism>
<reference evidence="2" key="1">
    <citation type="submission" date="2024-07" db="EMBL/GenBank/DDBJ databases">
        <title>Two chromosome-level genome assemblies of Korean endemic species Abeliophyllum distichum and Forsythia ovata (Oleaceae).</title>
        <authorList>
            <person name="Jang H."/>
        </authorList>
    </citation>
    <scope>NUCLEOTIDE SEQUENCE [LARGE SCALE GENOMIC DNA]</scope>
</reference>
<sequence>MADREMVILFVQASTSTLSSSAPNSPLPPRDCFPPAKHLTGPLCPISTDTQMWTPLFPPPHANAFVGGVAQHHVSIHCHTQDSQFMSPQHSAVGAAMGFTVSDVITFSCFNNISMSTCFVFFPTSSLLQALTVLSAELVNTSPSNATTTEFTASSWTVMDSKHFKSEILQNFKVLSQEPEYNNP</sequence>
<dbReference type="EMBL" id="JBFOLJ010000001">
    <property type="protein sequence ID" value="KAL2559097.1"/>
    <property type="molecule type" value="Genomic_DNA"/>
</dbReference>
<name>A0ABD1XBC4_9LAMI</name>
<proteinExistence type="predicted"/>
<accession>A0ABD1XBC4</accession>
<keyword evidence="2" id="KW-1185">Reference proteome</keyword>
<dbReference type="AlphaFoldDB" id="A0ABD1XBC4"/>
<comment type="caution">
    <text evidence="1">The sequence shown here is derived from an EMBL/GenBank/DDBJ whole genome shotgun (WGS) entry which is preliminary data.</text>
</comment>
<protein>
    <submittedName>
        <fullName evidence="1">Uncharacterized protein</fullName>
    </submittedName>
</protein>
<gene>
    <name evidence="1" type="ORF">Fot_03836</name>
</gene>
<evidence type="ECO:0000313" key="1">
    <source>
        <dbReference type="EMBL" id="KAL2559097.1"/>
    </source>
</evidence>
<evidence type="ECO:0000313" key="2">
    <source>
        <dbReference type="Proteomes" id="UP001604277"/>
    </source>
</evidence>